<keyword evidence="5" id="KW-0547">Nucleotide-binding</keyword>
<comment type="similarity">
    <text evidence="9">Belongs to the binding-protein-dependent transport system permease family.</text>
</comment>
<dbReference type="SUPFAM" id="SSF161098">
    <property type="entry name" value="MetI-like"/>
    <property type="match status" value="1"/>
</dbReference>
<dbReference type="PANTHER" id="PTHR43776">
    <property type="entry name" value="TRANSPORT ATP-BINDING PROTEIN"/>
    <property type="match status" value="1"/>
</dbReference>
<sequence length="787" mass="86227">MIFSPLQRVGGGIIGIMLLLTLAGPLLATLIPNSELGLPFEPVSAQHWLGTDYLGEDVLNRLLKGGAMLVLLASLVVAGSWLIAGSLAIFATLRGGVWDRIMRQLADMLQSLPGMLLLMLVVVIQGPGYGSAAIAALLISGMDILRLARSVTLQVMQHDYIEIARLRGESLAWIVRYEAFPALIPLISADIGVRFVNALFVVATASFLGLGAQAPQADWGLMIMENRQGLILQPLAVISPVIALLLLLLPVNLLLDSLFTPVPSRQKTKNQQMVMDINPVDRVLLLVKDFSLSIGTIQLLYAVNLTVKIGEIVTLSGASGSGKTTLLHSLLNDLPLGCNQSGQVWIAGQPVLGCSPRDSRKLRRRYIGYMAQDPRVALPAHQRIGCTLTHRARSLGFPRAEISRYLPGQLVRVGLPGHSAFLQRYPHQLSGGQQQRVLLALALFGDPQLLLLDEPTSALDAENITLFYRLIKRLAREKEIAVLMIAHGMDVIRETADRVVVMAHGECQESTDCQDFFRQPRSEAGKRLLAASLPCQPPRLNVTDIQSGLQVRGLQLQLPSGQILHRDINFSLSVGSCLSIVGASGSGKTTLLRGILGLQPATKGSIYWQQQSLSLRFKDRSRGQRQLMQYVPQNPYDSLNPFWLVRHLLLRPLTIFQPHLRGSELEKELLETMNRVALPTELLSMRVRQLSGGQRQRVALARALAARPQLLICDEVTSALDSENRQSLLRLLNTLRECDEMTLIMVTHDSAMPAEMGGNILHLGSESARVMPAGFQRSMMASGSQNE</sequence>
<dbReference type="GO" id="GO:0005524">
    <property type="term" value="F:ATP binding"/>
    <property type="evidence" value="ECO:0007669"/>
    <property type="project" value="UniProtKB-KW"/>
</dbReference>
<protein>
    <submittedName>
        <fullName evidence="12">ATP-binding cassette domain-containing protein</fullName>
    </submittedName>
</protein>
<evidence type="ECO:0000259" key="10">
    <source>
        <dbReference type="PROSITE" id="PS50893"/>
    </source>
</evidence>
<dbReference type="InterPro" id="IPR027417">
    <property type="entry name" value="P-loop_NTPase"/>
</dbReference>
<dbReference type="PROSITE" id="PS50928">
    <property type="entry name" value="ABC_TM1"/>
    <property type="match status" value="1"/>
</dbReference>
<evidence type="ECO:0000256" key="5">
    <source>
        <dbReference type="ARBA" id="ARBA00022741"/>
    </source>
</evidence>
<keyword evidence="3" id="KW-1003">Cell membrane</keyword>
<dbReference type="InterPro" id="IPR003439">
    <property type="entry name" value="ABC_transporter-like_ATP-bd"/>
</dbReference>
<dbReference type="GO" id="GO:0016887">
    <property type="term" value="F:ATP hydrolysis activity"/>
    <property type="evidence" value="ECO:0007669"/>
    <property type="project" value="InterPro"/>
</dbReference>
<evidence type="ECO:0000256" key="8">
    <source>
        <dbReference type="ARBA" id="ARBA00023136"/>
    </source>
</evidence>
<dbReference type="InterPro" id="IPR000515">
    <property type="entry name" value="MetI-like"/>
</dbReference>
<feature type="transmembrane region" description="Helical" evidence="9">
    <location>
        <begin position="195"/>
        <end position="214"/>
    </location>
</feature>
<evidence type="ECO:0000313" key="12">
    <source>
        <dbReference type="EMBL" id="QXR78224.1"/>
    </source>
</evidence>
<dbReference type="PANTHER" id="PTHR43776:SF8">
    <property type="entry name" value="ABC TRANSPORTER, ATP-BINDING PROTEIN"/>
    <property type="match status" value="1"/>
</dbReference>
<dbReference type="InterPro" id="IPR035906">
    <property type="entry name" value="MetI-like_sf"/>
</dbReference>
<dbReference type="InterPro" id="IPR050319">
    <property type="entry name" value="ABC_transp_ATP-bind"/>
</dbReference>
<dbReference type="Pfam" id="PF00528">
    <property type="entry name" value="BPD_transp_1"/>
    <property type="match status" value="1"/>
</dbReference>
<dbReference type="Gene3D" id="3.40.50.300">
    <property type="entry name" value="P-loop containing nucleotide triphosphate hydrolases"/>
    <property type="match status" value="2"/>
</dbReference>
<feature type="transmembrane region" description="Helical" evidence="9">
    <location>
        <begin position="235"/>
        <end position="255"/>
    </location>
</feature>
<evidence type="ECO:0000256" key="2">
    <source>
        <dbReference type="ARBA" id="ARBA00022448"/>
    </source>
</evidence>
<proteinExistence type="inferred from homology"/>
<evidence type="ECO:0000259" key="11">
    <source>
        <dbReference type="PROSITE" id="PS50928"/>
    </source>
</evidence>
<dbReference type="PROSITE" id="PS00211">
    <property type="entry name" value="ABC_TRANSPORTER_1"/>
    <property type="match status" value="2"/>
</dbReference>
<feature type="transmembrane region" description="Helical" evidence="9">
    <location>
        <begin position="67"/>
        <end position="93"/>
    </location>
</feature>
<feature type="transmembrane region" description="Helical" evidence="9">
    <location>
        <begin position="105"/>
        <end position="124"/>
    </location>
</feature>
<keyword evidence="7 9" id="KW-1133">Transmembrane helix</keyword>
<dbReference type="InterPro" id="IPR017871">
    <property type="entry name" value="ABC_transporter-like_CS"/>
</dbReference>
<dbReference type="AlphaFoldDB" id="A0A8F6T240"/>
<dbReference type="GO" id="GO:0005886">
    <property type="term" value="C:plasma membrane"/>
    <property type="evidence" value="ECO:0007669"/>
    <property type="project" value="UniProtKB-SubCell"/>
</dbReference>
<dbReference type="InterPro" id="IPR003593">
    <property type="entry name" value="AAA+_ATPase"/>
</dbReference>
<dbReference type="Gene3D" id="1.10.3720.10">
    <property type="entry name" value="MetI-like"/>
    <property type="match status" value="1"/>
</dbReference>
<dbReference type="PROSITE" id="PS50893">
    <property type="entry name" value="ABC_TRANSPORTER_2"/>
    <property type="match status" value="2"/>
</dbReference>
<dbReference type="SUPFAM" id="SSF52540">
    <property type="entry name" value="P-loop containing nucleoside triphosphate hydrolases"/>
    <property type="match status" value="2"/>
</dbReference>
<keyword evidence="6 12" id="KW-0067">ATP-binding</keyword>
<evidence type="ECO:0000256" key="4">
    <source>
        <dbReference type="ARBA" id="ARBA00022692"/>
    </source>
</evidence>
<name>A0A8F6T240_SALET</name>
<evidence type="ECO:0000256" key="1">
    <source>
        <dbReference type="ARBA" id="ARBA00004429"/>
    </source>
</evidence>
<evidence type="ECO:0000256" key="3">
    <source>
        <dbReference type="ARBA" id="ARBA00022519"/>
    </source>
</evidence>
<dbReference type="SMART" id="SM00382">
    <property type="entry name" value="AAA"/>
    <property type="match status" value="2"/>
</dbReference>
<evidence type="ECO:0000256" key="7">
    <source>
        <dbReference type="ARBA" id="ARBA00022989"/>
    </source>
</evidence>
<organism evidence="12">
    <name type="scientific">Salmonella enterica I</name>
    <dbReference type="NCBI Taxonomy" id="59201"/>
    <lineage>
        <taxon>Bacteria</taxon>
        <taxon>Pseudomonadati</taxon>
        <taxon>Pseudomonadota</taxon>
        <taxon>Gammaproteobacteria</taxon>
        <taxon>Enterobacterales</taxon>
        <taxon>Enterobacteriaceae</taxon>
        <taxon>Salmonella</taxon>
    </lineage>
</organism>
<reference evidence="12" key="1">
    <citation type="submission" date="2018-04" db="EMBL/GenBank/DDBJ databases">
        <authorList>
            <person name="Bell R."/>
        </authorList>
    </citation>
    <scope>NUCLEOTIDE SEQUENCE</scope>
    <source>
        <strain evidence="12">CFSAN058540</strain>
    </source>
</reference>
<gene>
    <name evidence="12" type="ORF">DAX88_004400</name>
</gene>
<dbReference type="RefSeq" id="WP_108433792.1">
    <property type="nucleotide sequence ID" value="NZ_CP077710.1"/>
</dbReference>
<feature type="domain" description="ABC transporter" evidence="10">
    <location>
        <begin position="549"/>
        <end position="782"/>
    </location>
</feature>
<evidence type="ECO:0000256" key="9">
    <source>
        <dbReference type="RuleBase" id="RU363032"/>
    </source>
</evidence>
<comment type="subcellular location">
    <subcellularLocation>
        <location evidence="1">Cell inner membrane</location>
        <topology evidence="1">Multi-pass membrane protein</topology>
    </subcellularLocation>
    <subcellularLocation>
        <location evidence="9">Cell membrane</location>
        <topology evidence="9">Multi-pass membrane protein</topology>
    </subcellularLocation>
</comment>
<feature type="domain" description="ABC transmembrane type-1" evidence="11">
    <location>
        <begin position="66"/>
        <end position="255"/>
    </location>
</feature>
<keyword evidence="4 9" id="KW-0812">Transmembrane</keyword>
<dbReference type="CDD" id="cd06261">
    <property type="entry name" value="TM_PBP2"/>
    <property type="match status" value="1"/>
</dbReference>
<feature type="transmembrane region" description="Helical" evidence="9">
    <location>
        <begin position="12"/>
        <end position="31"/>
    </location>
</feature>
<keyword evidence="2 9" id="KW-0813">Transport</keyword>
<keyword evidence="8 9" id="KW-0472">Membrane</keyword>
<dbReference type="GO" id="GO:0055085">
    <property type="term" value="P:transmembrane transport"/>
    <property type="evidence" value="ECO:0007669"/>
    <property type="project" value="InterPro"/>
</dbReference>
<dbReference type="Pfam" id="PF00005">
    <property type="entry name" value="ABC_tran"/>
    <property type="match status" value="2"/>
</dbReference>
<feature type="domain" description="ABC transporter" evidence="10">
    <location>
        <begin position="285"/>
        <end position="529"/>
    </location>
</feature>
<reference evidence="12" key="2">
    <citation type="submission" date="2021-05" db="EMBL/GenBank/DDBJ databases">
        <title>Whole genome sequencing of cultured pathogen.</title>
        <authorList>
            <person name="Hoffmann M."/>
            <person name="Balkey M."/>
            <person name="Luo Y."/>
        </authorList>
    </citation>
    <scope>NUCLEOTIDE SEQUENCE</scope>
    <source>
        <strain evidence="12">CFSAN058540</strain>
    </source>
</reference>
<keyword evidence="3" id="KW-0997">Cell inner membrane</keyword>
<evidence type="ECO:0000256" key="6">
    <source>
        <dbReference type="ARBA" id="ARBA00022840"/>
    </source>
</evidence>
<accession>A0A8F6T240</accession>
<dbReference type="EMBL" id="CP077710">
    <property type="protein sequence ID" value="QXR78224.1"/>
    <property type="molecule type" value="Genomic_DNA"/>
</dbReference>